<accession>A0ABS3DAU0</accession>
<evidence type="ECO:0000313" key="3">
    <source>
        <dbReference type="Proteomes" id="UP000664052"/>
    </source>
</evidence>
<dbReference type="InterPro" id="IPR013784">
    <property type="entry name" value="Carb-bd-like_fold"/>
</dbReference>
<feature type="chain" id="PRO_5047368240" evidence="1">
    <location>
        <begin position="23"/>
        <end position="121"/>
    </location>
</feature>
<reference evidence="2 3" key="1">
    <citation type="submission" date="2021-02" db="EMBL/GenBank/DDBJ databases">
        <title>De Novo genome assembly of isolated myxobacteria.</title>
        <authorList>
            <person name="Stevens D.C."/>
        </authorList>
    </citation>
    <scope>NUCLEOTIDE SEQUENCE [LARGE SCALE GENOMIC DNA]</scope>
    <source>
        <strain evidence="2 3">ATCC 29039</strain>
    </source>
</reference>
<proteinExistence type="predicted"/>
<dbReference type="Proteomes" id="UP000664052">
    <property type="component" value="Unassembled WGS sequence"/>
</dbReference>
<comment type="caution">
    <text evidence="2">The sequence shown here is derived from an EMBL/GenBank/DDBJ whole genome shotgun (WGS) entry which is preliminary data.</text>
</comment>
<dbReference type="EMBL" id="JAFIMU010000007">
    <property type="protein sequence ID" value="MBN8228804.1"/>
    <property type="molecule type" value="Genomic_DNA"/>
</dbReference>
<dbReference type="Pfam" id="PF13620">
    <property type="entry name" value="CarboxypepD_reg"/>
    <property type="match status" value="1"/>
</dbReference>
<organism evidence="2 3">
    <name type="scientific">Corallococcus macrosporus</name>
    <dbReference type="NCBI Taxonomy" id="35"/>
    <lineage>
        <taxon>Bacteria</taxon>
        <taxon>Pseudomonadati</taxon>
        <taxon>Myxococcota</taxon>
        <taxon>Myxococcia</taxon>
        <taxon>Myxococcales</taxon>
        <taxon>Cystobacterineae</taxon>
        <taxon>Myxococcaceae</taxon>
        <taxon>Corallococcus</taxon>
    </lineage>
</organism>
<name>A0ABS3DAU0_9BACT</name>
<dbReference type="SUPFAM" id="SSF49452">
    <property type="entry name" value="Starch-binding domain-like"/>
    <property type="match status" value="1"/>
</dbReference>
<keyword evidence="1" id="KW-0732">Signal</keyword>
<evidence type="ECO:0000256" key="1">
    <source>
        <dbReference type="SAM" id="SignalP"/>
    </source>
</evidence>
<keyword evidence="3" id="KW-1185">Reference proteome</keyword>
<dbReference type="Gene3D" id="2.60.40.1120">
    <property type="entry name" value="Carboxypeptidase-like, regulatory domain"/>
    <property type="match status" value="1"/>
</dbReference>
<protein>
    <submittedName>
        <fullName evidence="2">Carboxypeptidase regulatory-like domain-containing protein</fullName>
    </submittedName>
</protein>
<feature type="signal peptide" evidence="1">
    <location>
        <begin position="1"/>
        <end position="22"/>
    </location>
</feature>
<evidence type="ECO:0000313" key="2">
    <source>
        <dbReference type="EMBL" id="MBN8228804.1"/>
    </source>
</evidence>
<dbReference type="RefSeq" id="WP_207051593.1">
    <property type="nucleotide sequence ID" value="NZ_JAFIMU010000007.1"/>
</dbReference>
<gene>
    <name evidence="2" type="ORF">JYK02_14945</name>
</gene>
<sequence length="121" mass="13453">MRFLLHVVPVLALLLTSAPTSARSDSAIFGTVIDVVTREPIGDVVISATSPSLQKPEEVTVTDAQGNFRIPRLPPGVYALRFEHEHQYPYKLEDLQLREGRSLRTHVELAPADSRAVMICY</sequence>